<dbReference type="FunFam" id="3.40.605.10:FF:000005">
    <property type="entry name" value="Succinate-semialdehyde dehydrogenase I"/>
    <property type="match status" value="1"/>
</dbReference>
<sequence length="483" mass="51635">MVNLKKTELLRDRCLIDGKWVAGSQNNIAVKNPATGEIVGTVPSLEAGDVEQAVVAAEVAFRSWSALAAKERAAVLLRWFYLIIENADDLAALMTAEQGKPLSEARGEMLYAASFIEWFAEEAKRVYGDIIPAPTTDKRILVFKQPIGVCAAITPWNFPAAMITRKAAPALAAGCTMVVKPAEQTPLTALALGVLAEQAGIPAGVFQIVTGKSREIGKVLTESDIVKKLSFTGSTEVGRILMAQSAPTIKKLSMELGGNAPFIVFDDADLDAAVDGAVASKYRNAGQTCVCTNRIYVQSGVYDVFAEKLAAKVSALKVGEGTQVDVTIGPLIDAEAIAKIEDHISDAIGKGAKVVVGGKRHSLGGRFFEPTVLTGATQAMKIAREETFGPVAPLFRFETEEEALAMANDTEFGLAAYFYTENIRRTWRVAEALEYGMVGHNTGQISNEVAPFGGVKQSGLGREGSRYGIDDYLEIKYLCSAIA</sequence>
<feature type="domain" description="Aldehyde dehydrogenase" evidence="5">
    <location>
        <begin position="20"/>
        <end position="477"/>
    </location>
</feature>
<dbReference type="InterPro" id="IPR016161">
    <property type="entry name" value="Ald_DH/histidinol_DH"/>
</dbReference>
<dbReference type="EC" id="1.2.1.79" evidence="6"/>
<dbReference type="PANTHER" id="PTHR43353:SF5">
    <property type="entry name" value="SUCCINATE-SEMIALDEHYDE DEHYDROGENASE, MITOCHONDRIAL"/>
    <property type="match status" value="1"/>
</dbReference>
<dbReference type="InterPro" id="IPR016160">
    <property type="entry name" value="Ald_DH_CS_CYS"/>
</dbReference>
<evidence type="ECO:0000313" key="8">
    <source>
        <dbReference type="Proteomes" id="UP000295021"/>
    </source>
</evidence>
<dbReference type="GO" id="GO:0005829">
    <property type="term" value="C:cytosol"/>
    <property type="evidence" value="ECO:0007669"/>
    <property type="project" value="TreeGrafter"/>
</dbReference>
<reference evidence="6 9" key="2">
    <citation type="submission" date="2020-08" db="EMBL/GenBank/DDBJ databases">
        <title>Genomic Encyclopedia of Type Strains, Phase III (KMG-III): the genomes of soil and plant-associated and newly described type strains.</title>
        <authorList>
            <person name="Whitman W."/>
        </authorList>
    </citation>
    <scope>NUCLEOTIDE SEQUENCE [LARGE SCALE GENOMIC DNA]</scope>
    <source>
        <strain evidence="6 9">CECT 8280</strain>
    </source>
</reference>
<dbReference type="GO" id="GO:0009450">
    <property type="term" value="P:gamma-aminobutyric acid catabolic process"/>
    <property type="evidence" value="ECO:0007669"/>
    <property type="project" value="InterPro"/>
</dbReference>
<dbReference type="CDD" id="cd07103">
    <property type="entry name" value="ALDH_F5_SSADH_GabD"/>
    <property type="match status" value="1"/>
</dbReference>
<dbReference type="Proteomes" id="UP000542811">
    <property type="component" value="Unassembled WGS sequence"/>
</dbReference>
<evidence type="ECO:0000259" key="5">
    <source>
        <dbReference type="Pfam" id="PF00171"/>
    </source>
</evidence>
<evidence type="ECO:0000313" key="9">
    <source>
        <dbReference type="Proteomes" id="UP000542811"/>
    </source>
</evidence>
<dbReference type="PROSITE" id="PS00687">
    <property type="entry name" value="ALDEHYDE_DEHYDR_GLU"/>
    <property type="match status" value="1"/>
</dbReference>
<dbReference type="InterPro" id="IPR016162">
    <property type="entry name" value="Ald_DH_N"/>
</dbReference>
<dbReference type="GO" id="GO:0036243">
    <property type="term" value="F:succinate-semialdehyde dehydrogenase (NADP+) activity"/>
    <property type="evidence" value="ECO:0007669"/>
    <property type="project" value="UniProtKB-EC"/>
</dbReference>
<dbReference type="FunFam" id="3.40.309.10:FF:000004">
    <property type="entry name" value="Succinate-semialdehyde dehydrogenase I"/>
    <property type="match status" value="1"/>
</dbReference>
<dbReference type="GO" id="GO:0102810">
    <property type="term" value="F:glutarate-semialdehyde dehydrogenase (NADP+) activity"/>
    <property type="evidence" value="ECO:0007669"/>
    <property type="project" value="UniProtKB-EC"/>
</dbReference>
<dbReference type="InterPro" id="IPR050740">
    <property type="entry name" value="Aldehyde_DH_Superfamily"/>
</dbReference>
<dbReference type="EMBL" id="SMBI01000020">
    <property type="protein sequence ID" value="TCU15002.1"/>
    <property type="molecule type" value="Genomic_DNA"/>
</dbReference>
<dbReference type="PROSITE" id="PS00070">
    <property type="entry name" value="ALDEHYDE_DEHYDR_CYS"/>
    <property type="match status" value="1"/>
</dbReference>
<name>A0A1S9GM82_9HYPH</name>
<dbReference type="RefSeq" id="WP_011654181.1">
    <property type="nucleotide sequence ID" value="NZ_JACHXX010000012.1"/>
</dbReference>
<dbReference type="InterPro" id="IPR010102">
    <property type="entry name" value="Succ_semiAld_DH"/>
</dbReference>
<evidence type="ECO:0000256" key="3">
    <source>
        <dbReference type="PROSITE-ProRule" id="PRU10007"/>
    </source>
</evidence>
<comment type="similarity">
    <text evidence="1 4">Belongs to the aldehyde dehydrogenase family.</text>
</comment>
<dbReference type="Pfam" id="PF00171">
    <property type="entry name" value="Aldedh"/>
    <property type="match status" value="1"/>
</dbReference>
<protein>
    <submittedName>
        <fullName evidence="7">Succinate semialdehyde dehydrogenase</fullName>
    </submittedName>
    <submittedName>
        <fullName evidence="6">Succinate-semialdehyde dehydrogenase/glutarate-semialdehyde dehydrogenase</fullName>
        <ecNumber evidence="6">1.2.1.16</ecNumber>
        <ecNumber evidence="6">1.2.1.20</ecNumber>
        <ecNumber evidence="6">1.2.1.79</ecNumber>
    </submittedName>
</protein>
<dbReference type="GO" id="GO:0004777">
    <property type="term" value="F:succinate-semialdehyde dehydrogenase (NAD+) activity"/>
    <property type="evidence" value="ECO:0007669"/>
    <property type="project" value="TreeGrafter"/>
</dbReference>
<keyword evidence="9" id="KW-1185">Reference proteome</keyword>
<feature type="active site" evidence="3">
    <location>
        <position position="255"/>
    </location>
</feature>
<accession>A0A1S9GM82</accession>
<proteinExistence type="inferred from homology"/>
<dbReference type="NCBIfam" id="TIGR01780">
    <property type="entry name" value="SSADH"/>
    <property type="match status" value="1"/>
</dbReference>
<evidence type="ECO:0000313" key="7">
    <source>
        <dbReference type="EMBL" id="TCU15002.1"/>
    </source>
</evidence>
<dbReference type="InterPro" id="IPR029510">
    <property type="entry name" value="Ald_DH_CS_GLU"/>
</dbReference>
<dbReference type="AlphaFoldDB" id="A0A1S9GM82"/>
<reference evidence="7 8" key="1">
    <citation type="submission" date="2019-03" db="EMBL/GenBank/DDBJ databases">
        <title>Genomic Encyclopedia of Type Strains, Phase IV (KMG-V): Genome sequencing to study the core and pangenomes of soil and plant-associated prokaryotes.</title>
        <authorList>
            <person name="Whitman W."/>
        </authorList>
    </citation>
    <scope>NUCLEOTIDE SEQUENCE [LARGE SCALE GENOMIC DNA]</scope>
    <source>
        <strain evidence="7 8">FB403</strain>
    </source>
</reference>
<dbReference type="SUPFAM" id="SSF53720">
    <property type="entry name" value="ALDH-like"/>
    <property type="match status" value="1"/>
</dbReference>
<gene>
    <name evidence="7" type="ORF">EV131_12016</name>
    <name evidence="6" type="ORF">FHS25_006384</name>
</gene>
<evidence type="ECO:0000256" key="2">
    <source>
        <dbReference type="ARBA" id="ARBA00023002"/>
    </source>
</evidence>
<comment type="caution">
    <text evidence="7">The sequence shown here is derived from an EMBL/GenBank/DDBJ whole genome shotgun (WGS) entry which is preliminary data.</text>
</comment>
<evidence type="ECO:0000256" key="4">
    <source>
        <dbReference type="RuleBase" id="RU003345"/>
    </source>
</evidence>
<evidence type="ECO:0000313" key="6">
    <source>
        <dbReference type="EMBL" id="MBB3165872.1"/>
    </source>
</evidence>
<dbReference type="InterPro" id="IPR016163">
    <property type="entry name" value="Ald_DH_C"/>
</dbReference>
<dbReference type="GeneID" id="303210398"/>
<dbReference type="Gene3D" id="3.40.309.10">
    <property type="entry name" value="Aldehyde Dehydrogenase, Chain A, domain 2"/>
    <property type="match status" value="1"/>
</dbReference>
<dbReference type="InterPro" id="IPR015590">
    <property type="entry name" value="Aldehyde_DH_dom"/>
</dbReference>
<dbReference type="EMBL" id="JACHXX010000012">
    <property type="protein sequence ID" value="MBB3165872.1"/>
    <property type="molecule type" value="Genomic_DNA"/>
</dbReference>
<dbReference type="PANTHER" id="PTHR43353">
    <property type="entry name" value="SUCCINATE-SEMIALDEHYDE DEHYDROGENASE, MITOCHONDRIAL"/>
    <property type="match status" value="1"/>
</dbReference>
<dbReference type="Gene3D" id="3.40.605.10">
    <property type="entry name" value="Aldehyde Dehydrogenase, Chain A, domain 1"/>
    <property type="match status" value="1"/>
</dbReference>
<evidence type="ECO:0000256" key="1">
    <source>
        <dbReference type="ARBA" id="ARBA00009986"/>
    </source>
</evidence>
<dbReference type="EC" id="1.2.1.20" evidence="6"/>
<organism evidence="7 8">
    <name type="scientific">Rhizobium laguerreae</name>
    <dbReference type="NCBI Taxonomy" id="1076926"/>
    <lineage>
        <taxon>Bacteria</taxon>
        <taxon>Pseudomonadati</taxon>
        <taxon>Pseudomonadota</taxon>
        <taxon>Alphaproteobacteria</taxon>
        <taxon>Hyphomicrobiales</taxon>
        <taxon>Rhizobiaceae</taxon>
        <taxon>Rhizobium/Agrobacterium group</taxon>
        <taxon>Rhizobium</taxon>
    </lineage>
</organism>
<dbReference type="Proteomes" id="UP000295021">
    <property type="component" value="Unassembled WGS sequence"/>
</dbReference>
<dbReference type="EC" id="1.2.1.16" evidence="6"/>
<keyword evidence="2 4" id="KW-0560">Oxidoreductase</keyword>